<protein>
    <submittedName>
        <fullName evidence="1">ESX-1 secretion-associated protein</fullName>
    </submittedName>
</protein>
<gene>
    <name evidence="1" type="ORF">OG563_13815</name>
</gene>
<evidence type="ECO:0000313" key="2">
    <source>
        <dbReference type="Proteomes" id="UP001432062"/>
    </source>
</evidence>
<keyword evidence="2" id="KW-1185">Reference proteome</keyword>
<dbReference type="Proteomes" id="UP001432062">
    <property type="component" value="Chromosome"/>
</dbReference>
<accession>A0ABZ1Z4Z2</accession>
<organism evidence="1 2">
    <name type="scientific">Nocardia vinacea</name>
    <dbReference type="NCBI Taxonomy" id="96468"/>
    <lineage>
        <taxon>Bacteria</taxon>
        <taxon>Bacillati</taxon>
        <taxon>Actinomycetota</taxon>
        <taxon>Actinomycetes</taxon>
        <taxon>Mycobacteriales</taxon>
        <taxon>Nocardiaceae</taxon>
        <taxon>Nocardia</taxon>
    </lineage>
</organism>
<evidence type="ECO:0000313" key="1">
    <source>
        <dbReference type="EMBL" id="WUV49177.1"/>
    </source>
</evidence>
<sequence length="107" mass="11201">MVDQIDPGTLRVDAGALQTFAKSLGDEANGIKKLNVGDGFNIAVNALPGTQFGTAVQSATDTVNRSLTRIGERLDKIASITHNVAGAFEVAETDFTNSLKTIGLQLP</sequence>
<proteinExistence type="predicted"/>
<dbReference type="EMBL" id="CP109441">
    <property type="protein sequence ID" value="WUV49177.1"/>
    <property type="molecule type" value="Genomic_DNA"/>
</dbReference>
<reference evidence="1" key="1">
    <citation type="submission" date="2022-10" db="EMBL/GenBank/DDBJ databases">
        <title>The complete genomes of actinobacterial strains from the NBC collection.</title>
        <authorList>
            <person name="Joergensen T.S."/>
            <person name="Alvarez Arevalo M."/>
            <person name="Sterndorff E.B."/>
            <person name="Faurdal D."/>
            <person name="Vuksanovic O."/>
            <person name="Mourched A.-S."/>
            <person name="Charusanti P."/>
            <person name="Shaw S."/>
            <person name="Blin K."/>
            <person name="Weber T."/>
        </authorList>
    </citation>
    <scope>NUCLEOTIDE SEQUENCE</scope>
    <source>
        <strain evidence="1">NBC_01482</strain>
    </source>
</reference>
<name>A0ABZ1Z4Z2_9NOCA</name>
<dbReference type="RefSeq" id="WP_327093968.1">
    <property type="nucleotide sequence ID" value="NZ_CP109149.1"/>
</dbReference>